<organism evidence="2 3">
    <name type="scientific">Streptomyces melanogenes</name>
    <dbReference type="NCBI Taxonomy" id="67326"/>
    <lineage>
        <taxon>Bacteria</taxon>
        <taxon>Bacillati</taxon>
        <taxon>Actinomycetota</taxon>
        <taxon>Actinomycetes</taxon>
        <taxon>Kitasatosporales</taxon>
        <taxon>Streptomycetaceae</taxon>
        <taxon>Streptomyces</taxon>
    </lineage>
</organism>
<proteinExistence type="predicted"/>
<keyword evidence="3" id="KW-1185">Reference proteome</keyword>
<sequence length="70" mass="7857">MTNPFEDEEAVYLVLVNEENQHSLWPASLAVPDGWRTTHGPAARQLCLDHIETTWTDLRPASLIAATKEV</sequence>
<evidence type="ECO:0000313" key="2">
    <source>
        <dbReference type="EMBL" id="WUT80978.1"/>
    </source>
</evidence>
<dbReference type="Proteomes" id="UP001432060">
    <property type="component" value="Chromosome"/>
</dbReference>
<dbReference type="Gene3D" id="3.90.820.10">
    <property type="entry name" value="Structural Genomics, Unknown Function 30-nov-00 1gh9 Mol_id"/>
    <property type="match status" value="1"/>
</dbReference>
<dbReference type="InterPro" id="IPR005153">
    <property type="entry name" value="MbtH-like_dom"/>
</dbReference>
<reference evidence="2" key="1">
    <citation type="submission" date="2022-10" db="EMBL/GenBank/DDBJ databases">
        <title>The complete genomes of actinobacterial strains from the NBC collection.</title>
        <authorList>
            <person name="Joergensen T.S."/>
            <person name="Alvarez Arevalo M."/>
            <person name="Sterndorff E.B."/>
            <person name="Faurdal D."/>
            <person name="Vuksanovic O."/>
            <person name="Mourched A.-S."/>
            <person name="Charusanti P."/>
            <person name="Shaw S."/>
            <person name="Blin K."/>
            <person name="Weber T."/>
        </authorList>
    </citation>
    <scope>NUCLEOTIDE SEQUENCE</scope>
    <source>
        <strain evidence="2">NBC_00668</strain>
    </source>
</reference>
<protein>
    <submittedName>
        <fullName evidence="2">MbtH family protein</fullName>
    </submittedName>
</protein>
<dbReference type="Pfam" id="PF03621">
    <property type="entry name" value="MbtH"/>
    <property type="match status" value="1"/>
</dbReference>
<dbReference type="SMART" id="SM00923">
    <property type="entry name" value="MbtH"/>
    <property type="match status" value="1"/>
</dbReference>
<dbReference type="InterPro" id="IPR038020">
    <property type="entry name" value="MbtH-like_sf"/>
</dbReference>
<evidence type="ECO:0000259" key="1">
    <source>
        <dbReference type="SMART" id="SM00923"/>
    </source>
</evidence>
<name>A0ABZ1XDW0_9ACTN</name>
<dbReference type="PANTHER" id="PTHR38444">
    <property type="entry name" value="ENTEROBACTIN BIOSYNTHESIS PROTEIN YBDZ"/>
    <property type="match status" value="1"/>
</dbReference>
<dbReference type="RefSeq" id="WP_329394987.1">
    <property type="nucleotide sequence ID" value="NZ_CP109019.1"/>
</dbReference>
<feature type="domain" description="MbtH-like" evidence="1">
    <location>
        <begin position="3"/>
        <end position="53"/>
    </location>
</feature>
<dbReference type="SUPFAM" id="SSF160582">
    <property type="entry name" value="MbtH-like"/>
    <property type="match status" value="1"/>
</dbReference>
<accession>A0ABZ1XDW0</accession>
<evidence type="ECO:0000313" key="3">
    <source>
        <dbReference type="Proteomes" id="UP001432060"/>
    </source>
</evidence>
<gene>
    <name evidence="2" type="ORF">OG515_01650</name>
</gene>
<dbReference type="PANTHER" id="PTHR38444:SF1">
    <property type="entry name" value="ENTEROBACTIN BIOSYNTHESIS PROTEIN YBDZ"/>
    <property type="match status" value="1"/>
</dbReference>
<dbReference type="InterPro" id="IPR037407">
    <property type="entry name" value="MLP_fam"/>
</dbReference>
<dbReference type="EMBL" id="CP109019">
    <property type="protein sequence ID" value="WUT80978.1"/>
    <property type="molecule type" value="Genomic_DNA"/>
</dbReference>